<protein>
    <recommendedName>
        <fullName evidence="1">Gylcosyl hydrolase 115 C-terminal domain-containing protein</fullName>
    </recommendedName>
</protein>
<accession>A0AAD2H7I8</accession>
<dbReference type="Pfam" id="PF17829">
    <property type="entry name" value="GH115_C"/>
    <property type="match status" value="1"/>
</dbReference>
<dbReference type="InterPro" id="IPR041437">
    <property type="entry name" value="GH115_C"/>
</dbReference>
<dbReference type="PANTHER" id="PTHR37842">
    <property type="match status" value="1"/>
</dbReference>
<organism evidence="2 3">
    <name type="scientific">Mycena citricolor</name>
    <dbReference type="NCBI Taxonomy" id="2018698"/>
    <lineage>
        <taxon>Eukaryota</taxon>
        <taxon>Fungi</taxon>
        <taxon>Dikarya</taxon>
        <taxon>Basidiomycota</taxon>
        <taxon>Agaricomycotina</taxon>
        <taxon>Agaricomycetes</taxon>
        <taxon>Agaricomycetidae</taxon>
        <taxon>Agaricales</taxon>
        <taxon>Marasmiineae</taxon>
        <taxon>Mycenaceae</taxon>
        <taxon>Mycena</taxon>
    </lineage>
</organism>
<feature type="domain" description="Gylcosyl hydrolase 115 C-terminal" evidence="1">
    <location>
        <begin position="275"/>
        <end position="407"/>
    </location>
</feature>
<dbReference type="PANTHER" id="PTHR37842:SF2">
    <property type="entry name" value="GYLCOSYL HYDROLASE 115 C-TERMINAL DOMAIN-CONTAINING PROTEIN"/>
    <property type="match status" value="1"/>
</dbReference>
<evidence type="ECO:0000313" key="3">
    <source>
        <dbReference type="Proteomes" id="UP001295794"/>
    </source>
</evidence>
<dbReference type="Gene3D" id="1.20.58.2150">
    <property type="match status" value="1"/>
</dbReference>
<dbReference type="Gene3D" id="3.20.20.520">
    <property type="entry name" value="Glycosyl hydrolase family 115"/>
    <property type="match status" value="1"/>
</dbReference>
<dbReference type="AlphaFoldDB" id="A0AAD2H7I8"/>
<reference evidence="2" key="1">
    <citation type="submission" date="2023-11" db="EMBL/GenBank/DDBJ databases">
        <authorList>
            <person name="De Vega J J."/>
            <person name="De Vega J J."/>
        </authorList>
    </citation>
    <scope>NUCLEOTIDE SEQUENCE</scope>
</reference>
<dbReference type="InterPro" id="IPR042301">
    <property type="entry name" value="GH115_sf"/>
</dbReference>
<proteinExistence type="predicted"/>
<gene>
    <name evidence="2" type="ORF">MYCIT1_LOCUS13415</name>
</gene>
<dbReference type="Pfam" id="PF15979">
    <property type="entry name" value="Glyco_hydro_115"/>
    <property type="match status" value="1"/>
</dbReference>
<name>A0AAD2H7I8_9AGAR</name>
<dbReference type="Proteomes" id="UP001295794">
    <property type="component" value="Unassembled WGS sequence"/>
</dbReference>
<dbReference type="InterPro" id="IPR031924">
    <property type="entry name" value="GH115"/>
</dbReference>
<dbReference type="EMBL" id="CAVNYO010000149">
    <property type="protein sequence ID" value="CAK5269584.1"/>
    <property type="molecule type" value="Genomic_DNA"/>
</dbReference>
<evidence type="ECO:0000259" key="1">
    <source>
        <dbReference type="Pfam" id="PF17829"/>
    </source>
</evidence>
<evidence type="ECO:0000313" key="2">
    <source>
        <dbReference type="EMBL" id="CAK5269584.1"/>
    </source>
</evidence>
<keyword evidence="3" id="KW-1185">Reference proteome</keyword>
<comment type="caution">
    <text evidence="2">The sequence shown here is derived from an EMBL/GenBank/DDBJ whole genome shotgun (WGS) entry which is preliminary data.</text>
</comment>
<sequence length="419" mass="46619">MVETTLFNSQNRGCYCIGMGGCAQKGEWSETTEWSWTLLRLKNDHFWYPIRVSDHADWTEWIASSQISKIYEQMSIAVDRQATQIWVLNVGDLKPSERETEFFLAYGCDASLWNPDNLDDFVLADEVETLFENDFNLETRYHALLGSKWEHMMDETPAHDELDATNLASAEEQTGDTRADEVPSLFIDQFDPISDRYIDIGAGVPTPFMFTVEVQIFARVDWTKLDEGLSTAVLNFTAFGPDNKVLTVNAFGSPRNLVQAFIVANKTTPSAGFKGFVGAGGAVSFEAQRATRSNSVSGMVRRTLPGLRKTLSGVTPFPRLSNENNFTAGAGPFLEYDFYTFSSSTNVTVITCLLPSENGLGADRPLGCAVQLDNAPVQSNYFPSLAPGLEPQQWKGFVVEEIIRMRNVFVCSLVCICSR</sequence>
<dbReference type="Gene3D" id="2.60.120.1620">
    <property type="match status" value="1"/>
</dbReference>